<feature type="domain" description="Integrase catalytic" evidence="2">
    <location>
        <begin position="85"/>
        <end position="127"/>
    </location>
</feature>
<evidence type="ECO:0000313" key="4">
    <source>
        <dbReference type="Proteomes" id="UP000282311"/>
    </source>
</evidence>
<dbReference type="InterPro" id="IPR001584">
    <property type="entry name" value="Integrase_cat-core"/>
</dbReference>
<evidence type="ECO:0000313" key="3">
    <source>
        <dbReference type="EMBL" id="RKN70537.1"/>
    </source>
</evidence>
<reference evidence="3 4" key="1">
    <citation type="journal article" date="2007" name="Int. J. Syst. Evol. Microbiol.">
        <title>Paenibacillus ginsengarvi sp. nov., isolated from soil from ginseng cultivation.</title>
        <authorList>
            <person name="Yoon M.H."/>
            <person name="Ten L.N."/>
            <person name="Im W.T."/>
        </authorList>
    </citation>
    <scope>NUCLEOTIDE SEQUENCE [LARGE SCALE GENOMIC DNA]</scope>
    <source>
        <strain evidence="3 4">KCTC 13059</strain>
    </source>
</reference>
<organism evidence="3 4">
    <name type="scientific">Paenibacillus ginsengarvi</name>
    <dbReference type="NCBI Taxonomy" id="400777"/>
    <lineage>
        <taxon>Bacteria</taxon>
        <taxon>Bacillati</taxon>
        <taxon>Bacillota</taxon>
        <taxon>Bacilli</taxon>
        <taxon>Bacillales</taxon>
        <taxon>Paenibacillaceae</taxon>
        <taxon>Paenibacillus</taxon>
    </lineage>
</organism>
<accession>A0A3B0BEP6</accession>
<keyword evidence="4" id="KW-1185">Reference proteome</keyword>
<dbReference type="InterPro" id="IPR050900">
    <property type="entry name" value="Transposase_IS3/IS150/IS904"/>
</dbReference>
<feature type="chain" id="PRO_5039363054" description="Integrase catalytic domain-containing protein" evidence="1">
    <location>
        <begin position="29"/>
        <end position="160"/>
    </location>
</feature>
<comment type="caution">
    <text evidence="3">The sequence shown here is derived from an EMBL/GenBank/DDBJ whole genome shotgun (WGS) entry which is preliminary data.</text>
</comment>
<dbReference type="Proteomes" id="UP000282311">
    <property type="component" value="Unassembled WGS sequence"/>
</dbReference>
<dbReference type="PANTHER" id="PTHR46889">
    <property type="entry name" value="TRANSPOSASE INSF FOR INSERTION SEQUENCE IS3B-RELATED"/>
    <property type="match status" value="1"/>
</dbReference>
<dbReference type="GO" id="GO:0015074">
    <property type="term" value="P:DNA integration"/>
    <property type="evidence" value="ECO:0007669"/>
    <property type="project" value="InterPro"/>
</dbReference>
<dbReference type="SUPFAM" id="SSF53098">
    <property type="entry name" value="Ribonuclease H-like"/>
    <property type="match status" value="1"/>
</dbReference>
<dbReference type="InterPro" id="IPR012337">
    <property type="entry name" value="RNaseH-like_sf"/>
</dbReference>
<evidence type="ECO:0000259" key="2">
    <source>
        <dbReference type="Pfam" id="PF00665"/>
    </source>
</evidence>
<protein>
    <recommendedName>
        <fullName evidence="2">Integrase catalytic domain-containing protein</fullName>
    </recommendedName>
</protein>
<keyword evidence="1" id="KW-0732">Signal</keyword>
<evidence type="ECO:0000256" key="1">
    <source>
        <dbReference type="SAM" id="SignalP"/>
    </source>
</evidence>
<proteinExistence type="predicted"/>
<dbReference type="PANTHER" id="PTHR46889:SF4">
    <property type="entry name" value="TRANSPOSASE INSO FOR INSERTION SEQUENCE ELEMENT IS911B-RELATED"/>
    <property type="match status" value="1"/>
</dbReference>
<dbReference type="InterPro" id="IPR036397">
    <property type="entry name" value="RNaseH_sf"/>
</dbReference>
<dbReference type="EMBL" id="RBAH01000031">
    <property type="protein sequence ID" value="RKN70537.1"/>
    <property type="molecule type" value="Genomic_DNA"/>
</dbReference>
<dbReference type="Pfam" id="PF00665">
    <property type="entry name" value="rve"/>
    <property type="match status" value="1"/>
</dbReference>
<feature type="signal peptide" evidence="1">
    <location>
        <begin position="1"/>
        <end position="28"/>
    </location>
</feature>
<dbReference type="AlphaFoldDB" id="A0A3B0BEP6"/>
<gene>
    <name evidence="3" type="ORF">D7M11_30145</name>
</gene>
<dbReference type="Gene3D" id="3.30.420.10">
    <property type="entry name" value="Ribonuclease H-like superfamily/Ribonuclease H"/>
    <property type="match status" value="1"/>
</dbReference>
<name>A0A3B0BEP6_9BACL</name>
<sequence length="160" mass="17917">MPPSKRSCSSSWWLACFLAYPVLSYQVAATVAWRPQGSGVHGAAAAPRFRLRPHPAGRSTGAVNSSLRSAWRSLLKYLLRGVPITHVNQVWGIDITYCGTPTGFVYLVAIIDWYSRYTVGYAVSNTMVRLYSKSRKRGGKGAWHARNHTLLEQECKMNRQ</sequence>
<dbReference type="GO" id="GO:0003676">
    <property type="term" value="F:nucleic acid binding"/>
    <property type="evidence" value="ECO:0007669"/>
    <property type="project" value="InterPro"/>
</dbReference>